<dbReference type="Proteomes" id="UP000799755">
    <property type="component" value="Unassembled WGS sequence"/>
</dbReference>
<evidence type="ECO:0000313" key="1">
    <source>
        <dbReference type="EMBL" id="KAF2470164.1"/>
    </source>
</evidence>
<dbReference type="EMBL" id="MU003509">
    <property type="protein sequence ID" value="KAF2470164.1"/>
    <property type="molecule type" value="Genomic_DNA"/>
</dbReference>
<organism evidence="1 2">
    <name type="scientific">Lindgomyces ingoldianus</name>
    <dbReference type="NCBI Taxonomy" id="673940"/>
    <lineage>
        <taxon>Eukaryota</taxon>
        <taxon>Fungi</taxon>
        <taxon>Dikarya</taxon>
        <taxon>Ascomycota</taxon>
        <taxon>Pezizomycotina</taxon>
        <taxon>Dothideomycetes</taxon>
        <taxon>Pleosporomycetidae</taxon>
        <taxon>Pleosporales</taxon>
        <taxon>Lindgomycetaceae</taxon>
        <taxon>Lindgomyces</taxon>
    </lineage>
</organism>
<protein>
    <submittedName>
        <fullName evidence="1">Uncharacterized protein</fullName>
    </submittedName>
</protein>
<accession>A0ACB6QT10</accession>
<proteinExistence type="predicted"/>
<gene>
    <name evidence="1" type="ORF">BDR25DRAFT_37520</name>
</gene>
<evidence type="ECO:0000313" key="2">
    <source>
        <dbReference type="Proteomes" id="UP000799755"/>
    </source>
</evidence>
<sequence length="160" mass="18074">MLTRGTIALKHVRRRLRASTINFQVGELRCVRSIGTLCLDVRSPRYLGWELIASTLINTHHLTFSSRSLMCSSLPFPCLSRIVSSSPSTRQPQDPKISPQFSDANCPSKDPSELTYHRMEISVIPCLLFLRTRSCHFEGISSYGHKRTSLPGLRKTSRTL</sequence>
<name>A0ACB6QT10_9PLEO</name>
<comment type="caution">
    <text evidence="1">The sequence shown here is derived from an EMBL/GenBank/DDBJ whole genome shotgun (WGS) entry which is preliminary data.</text>
</comment>
<reference evidence="1" key="1">
    <citation type="journal article" date="2020" name="Stud. Mycol.">
        <title>101 Dothideomycetes genomes: a test case for predicting lifestyles and emergence of pathogens.</title>
        <authorList>
            <person name="Haridas S."/>
            <person name="Albert R."/>
            <person name="Binder M."/>
            <person name="Bloem J."/>
            <person name="Labutti K."/>
            <person name="Salamov A."/>
            <person name="Andreopoulos B."/>
            <person name="Baker S."/>
            <person name="Barry K."/>
            <person name="Bills G."/>
            <person name="Bluhm B."/>
            <person name="Cannon C."/>
            <person name="Castanera R."/>
            <person name="Culley D."/>
            <person name="Daum C."/>
            <person name="Ezra D."/>
            <person name="Gonzalez J."/>
            <person name="Henrissat B."/>
            <person name="Kuo A."/>
            <person name="Liang C."/>
            <person name="Lipzen A."/>
            <person name="Lutzoni F."/>
            <person name="Magnuson J."/>
            <person name="Mondo S."/>
            <person name="Nolan M."/>
            <person name="Ohm R."/>
            <person name="Pangilinan J."/>
            <person name="Park H.-J."/>
            <person name="Ramirez L."/>
            <person name="Alfaro M."/>
            <person name="Sun H."/>
            <person name="Tritt A."/>
            <person name="Yoshinaga Y."/>
            <person name="Zwiers L.-H."/>
            <person name="Turgeon B."/>
            <person name="Goodwin S."/>
            <person name="Spatafora J."/>
            <person name="Crous P."/>
            <person name="Grigoriev I."/>
        </authorList>
    </citation>
    <scope>NUCLEOTIDE SEQUENCE</scope>
    <source>
        <strain evidence="1">ATCC 200398</strain>
    </source>
</reference>
<keyword evidence="2" id="KW-1185">Reference proteome</keyword>